<dbReference type="InterPro" id="IPR009964">
    <property type="entry name" value="DUF1491"/>
</dbReference>
<dbReference type="Proteomes" id="UP000238801">
    <property type="component" value="Unassembled WGS sequence"/>
</dbReference>
<dbReference type="RefSeq" id="WP_106161027.1">
    <property type="nucleotide sequence ID" value="NZ_PVTT01000002.1"/>
</dbReference>
<gene>
    <name evidence="1" type="ORF">BCF33_2300</name>
</gene>
<name>A0A2T0X3A7_9RHOB</name>
<evidence type="ECO:0000313" key="2">
    <source>
        <dbReference type="Proteomes" id="UP000238801"/>
    </source>
</evidence>
<comment type="caution">
    <text evidence="1">The sequence shown here is derived from an EMBL/GenBank/DDBJ whole genome shotgun (WGS) entry which is preliminary data.</text>
</comment>
<dbReference type="Gene3D" id="3.40.1530.20">
    <property type="entry name" value="Protein of unknown function (DUF1491)"/>
    <property type="match status" value="1"/>
</dbReference>
<dbReference type="Pfam" id="PF07372">
    <property type="entry name" value="DUF1491"/>
    <property type="match status" value="1"/>
</dbReference>
<sequence length="110" mass="12182">MARLTSEMWVAAYLARLRGEAIPAFLAAKGDATAGNVLVKVATMDGAAKLFECRYDMMADRRSWEVTTEGPEGEVDASLARQRGFDRDLWVVEVEDPKGRHLLDDPGLVR</sequence>
<dbReference type="EMBL" id="PVTT01000002">
    <property type="protein sequence ID" value="PRY93432.1"/>
    <property type="molecule type" value="Genomic_DNA"/>
</dbReference>
<protein>
    <recommendedName>
        <fullName evidence="3">GTP-binding protein Era</fullName>
    </recommendedName>
</protein>
<organism evidence="1 2">
    <name type="scientific">Hasllibacter halocynthiae</name>
    <dbReference type="NCBI Taxonomy" id="595589"/>
    <lineage>
        <taxon>Bacteria</taxon>
        <taxon>Pseudomonadati</taxon>
        <taxon>Pseudomonadota</taxon>
        <taxon>Alphaproteobacteria</taxon>
        <taxon>Rhodobacterales</taxon>
        <taxon>Roseobacteraceae</taxon>
        <taxon>Hasllibacter</taxon>
    </lineage>
</organism>
<accession>A0A2T0X3A7</accession>
<dbReference type="OrthoDB" id="9809136at2"/>
<proteinExistence type="predicted"/>
<keyword evidence="2" id="KW-1185">Reference proteome</keyword>
<evidence type="ECO:0008006" key="3">
    <source>
        <dbReference type="Google" id="ProtNLM"/>
    </source>
</evidence>
<dbReference type="AlphaFoldDB" id="A0A2T0X3A7"/>
<evidence type="ECO:0000313" key="1">
    <source>
        <dbReference type="EMBL" id="PRY93432.1"/>
    </source>
</evidence>
<reference evidence="1 2" key="1">
    <citation type="submission" date="2018-03" db="EMBL/GenBank/DDBJ databases">
        <title>Genomic Encyclopedia of Archaeal and Bacterial Type Strains, Phase II (KMG-II): from individual species to whole genera.</title>
        <authorList>
            <person name="Goeker M."/>
        </authorList>
    </citation>
    <scope>NUCLEOTIDE SEQUENCE [LARGE SCALE GENOMIC DNA]</scope>
    <source>
        <strain evidence="1 2">DSM 29318</strain>
    </source>
</reference>